<sequence>MNSTETSRVIQELIDLGWLFDVELKNGALKAYALTFSLIPLGEMRT</sequence>
<reference evidence="2" key="1">
    <citation type="submission" date="2016-08" db="EMBL/GenBank/DDBJ databases">
        <authorList>
            <person name="Seilhamer J.J."/>
        </authorList>
    </citation>
    <scope>NUCLEOTIDE SEQUENCE [LARGE SCALE GENOMIC DNA]</scope>
</reference>
<dbReference type="Proteomes" id="UP000224902">
    <property type="component" value="Segment"/>
</dbReference>
<name>A0A1I9SA43_9CAUD</name>
<proteinExistence type="predicted"/>
<evidence type="ECO:0000313" key="2">
    <source>
        <dbReference type="Proteomes" id="UP000224902"/>
    </source>
</evidence>
<accession>A0A1I9SA43</accession>
<dbReference type="OrthoDB" id="41097at10239"/>
<gene>
    <name evidence="1" type="ORF">SEA_WEASELS2_60</name>
</gene>
<organism evidence="1 2">
    <name type="scientific">Rhodococcus phage Weasels2</name>
    <dbReference type="NCBI Taxonomy" id="1897437"/>
    <lineage>
        <taxon>Viruses</taxon>
        <taxon>Duplodnaviria</taxon>
        <taxon>Heunggongvirae</taxon>
        <taxon>Uroviricota</taxon>
        <taxon>Caudoviricetes</taxon>
        <taxon>Weaselvirus</taxon>
        <taxon>Weaselvirus weasel</taxon>
    </lineage>
</organism>
<protein>
    <submittedName>
        <fullName evidence="1">Uncharacterized protein</fullName>
    </submittedName>
</protein>
<dbReference type="EMBL" id="KX774321">
    <property type="protein sequence ID" value="AOZ63649.1"/>
    <property type="molecule type" value="Genomic_DNA"/>
</dbReference>
<keyword evidence="2" id="KW-1185">Reference proteome</keyword>
<evidence type="ECO:0000313" key="1">
    <source>
        <dbReference type="EMBL" id="AOZ63649.1"/>
    </source>
</evidence>